<feature type="region of interest" description="Disordered" evidence="4">
    <location>
        <begin position="354"/>
        <end position="381"/>
    </location>
</feature>
<evidence type="ECO:0000256" key="3">
    <source>
        <dbReference type="ARBA" id="ARBA00022840"/>
    </source>
</evidence>
<feature type="domain" description="Helicase ATP-binding" evidence="6">
    <location>
        <begin position="320"/>
        <end position="553"/>
    </location>
</feature>
<keyword evidence="3" id="KW-0067">ATP-binding</keyword>
<keyword evidence="1" id="KW-0547">Nucleotide-binding</keyword>
<dbReference type="PROSITE" id="PS51192">
    <property type="entry name" value="HELICASE_ATP_BIND_1"/>
    <property type="match status" value="1"/>
</dbReference>
<dbReference type="PANTHER" id="PTHR45626">
    <property type="entry name" value="TRANSCRIPTION TERMINATION FACTOR 2-RELATED"/>
    <property type="match status" value="1"/>
</dbReference>
<dbReference type="GO" id="GO:0006281">
    <property type="term" value="P:DNA repair"/>
    <property type="evidence" value="ECO:0007669"/>
    <property type="project" value="TreeGrafter"/>
</dbReference>
<dbReference type="Proteomes" id="UP000054928">
    <property type="component" value="Unassembled WGS sequence"/>
</dbReference>
<feature type="compositionally biased region" description="Basic residues" evidence="4">
    <location>
        <begin position="1062"/>
        <end position="1071"/>
    </location>
</feature>
<dbReference type="PANTHER" id="PTHR45626:SF14">
    <property type="entry name" value="ATP-DEPENDENT DNA HELICASE (EUROFUNG)"/>
    <property type="match status" value="1"/>
</dbReference>
<keyword evidence="9" id="KW-1185">Reference proteome</keyword>
<dbReference type="GO" id="GO:0008094">
    <property type="term" value="F:ATP-dependent activity, acting on DNA"/>
    <property type="evidence" value="ECO:0007669"/>
    <property type="project" value="TreeGrafter"/>
</dbReference>
<keyword evidence="2" id="KW-0378">Hydrolase</keyword>
<dbReference type="GeneID" id="36406386"/>
<dbReference type="OMA" id="SRIMMRH"/>
<dbReference type="Pfam" id="PF00176">
    <property type="entry name" value="SNF2-rel_dom"/>
    <property type="match status" value="1"/>
</dbReference>
<proteinExistence type="predicted"/>
<dbReference type="CDD" id="cd18008">
    <property type="entry name" value="DEXDc_SHPRH-like"/>
    <property type="match status" value="1"/>
</dbReference>
<evidence type="ECO:0000313" key="8">
    <source>
        <dbReference type="EMBL" id="CEG41169.1"/>
    </source>
</evidence>
<dbReference type="InterPro" id="IPR001650">
    <property type="entry name" value="Helicase_C-like"/>
</dbReference>
<sequence length="1280" mass="145031">MAAAISNAVNVSRTIELLAPTYSEIFQYTTANTLGVPVTLQRTSDNRIQLDFTGINVWKDVTCVKGTHDCRCNSIHFLQMLVMLSEQQILAMNATYVIANEVAILHLCVRVHENAKHGTSLKDFDFVLCHMQANVLEIEQCNEKSRKEARCVALENAKNSLCHVVGCKLHPWKENCESKHKLDLPDVFQSLASQTVVNQMEIRNDRTYISRMNQFRKEIVMTDLPTNVLQTIVCLMNGRDLASLSGVCSLFQHMAYEVVPGLNLVLFEHQRRGLKWMLRRETPSLSCVPQPHPYILSSDLDQESEAAIDYIENKVITHDHVTARDGCGGMFCDEPGLGKTITMLALILRTKGQSTNQSSAQPHGPGREIARSGLRSSRSRGRSVRVEELVSSRASLIVAPDPLVEHWKYQVEAHVAPSALRVFVDPGVEHKLPTNLDLAQYDIVITSFTRLTREWKLHRPTSALEARMPKRYGFEGSNRYADGTLRGTVSSLLTVYWLRVIVDEGHKLGGQTPSDLMQLARLLCAERRWVMTGTPTPNTLQSADLRYMHGLLVFLRNMPYGDPDGQAWVKAIARPFEQNQIIAFYRLQYLLSRIMMRHTKESIRETLPKPIRRTVFIDPTPSEYAQYNGVAAAVRANLVITNMDPDKPGYQHPDSLLNPINRKEALRVVSNLRSACCGGSAVKVKLAEWSRLDTINMLSNLDVDGESMGIVIDYLRKVQLQGMTTLCKCCNRKLQLLMIIPCGHLCCADCVEDQMKRVGPRCFNCNAEFDREAFQMLQPGFEFEMVEAVPQEFMNPNFNQNGRINQNQLLANLDQHHNQQSQVEQERVRNQSNQEENRQNAPRQRRRALDLTRDIHFIDASKALYAATRVKELKEEYIRRGREQSSCYSHRQARHRDLKVIIFSQFKDHIWHTKVAFAQQGVPTADFIAGLSPGARMKQLTRFRKDPNVHVLLLTEVGSHGLDLSFVTHIFLMDEIWDKSLEQQVISRAHRMGATQAVVVEQLWMRGSVESQMFQPHRSEQNQVQEEVEPGIVASMKAQVDGYPAKLLKNLSSGGGSMFHASSKKRKRHRTHGDTRMAAASNKNTFLQRKLDYVLNNLRLLGEAIVAEPGQVRFFVEDDHKNVILQAIRVIPNRETSSTVNAQLSTSNLATVNPLPTVEASAQSRLDVQRAISSEDRPVHQPFVNANKHNVLTDPSIRKECEDGDSRTAELNNQAAKVKQTDERRLAEKKRCIKIVDPQSEILSPQVERIRFKRDLESNVKSKKKAVSFIVIDDSDSDSE</sequence>
<feature type="compositionally biased region" description="Low complexity" evidence="4">
    <location>
        <begin position="830"/>
        <end position="842"/>
    </location>
</feature>
<dbReference type="SUPFAM" id="SSF57850">
    <property type="entry name" value="RING/U-box"/>
    <property type="match status" value="1"/>
</dbReference>
<organism evidence="8 9">
    <name type="scientific">Plasmopara halstedii</name>
    <name type="common">Downy mildew of sunflower</name>
    <dbReference type="NCBI Taxonomy" id="4781"/>
    <lineage>
        <taxon>Eukaryota</taxon>
        <taxon>Sar</taxon>
        <taxon>Stramenopiles</taxon>
        <taxon>Oomycota</taxon>
        <taxon>Peronosporomycetes</taxon>
        <taxon>Peronosporales</taxon>
        <taxon>Peronosporaceae</taxon>
        <taxon>Plasmopara</taxon>
    </lineage>
</organism>
<dbReference type="Gene3D" id="3.40.50.300">
    <property type="entry name" value="P-loop containing nucleotide triphosphate hydrolases"/>
    <property type="match status" value="1"/>
</dbReference>
<dbReference type="InterPro" id="IPR027417">
    <property type="entry name" value="P-loop_NTPase"/>
</dbReference>
<dbReference type="SMART" id="SM00490">
    <property type="entry name" value="HELICc"/>
    <property type="match status" value="1"/>
</dbReference>
<accession>A0A0P1AK25</accession>
<evidence type="ECO:0000259" key="5">
    <source>
        <dbReference type="PROSITE" id="PS50181"/>
    </source>
</evidence>
<feature type="region of interest" description="Disordered" evidence="4">
    <location>
        <begin position="1056"/>
        <end position="1075"/>
    </location>
</feature>
<evidence type="ECO:0000313" key="9">
    <source>
        <dbReference type="Proteomes" id="UP000054928"/>
    </source>
</evidence>
<evidence type="ECO:0000259" key="6">
    <source>
        <dbReference type="PROSITE" id="PS51192"/>
    </source>
</evidence>
<evidence type="ECO:0008006" key="10">
    <source>
        <dbReference type="Google" id="ProtNLM"/>
    </source>
</evidence>
<dbReference type="SMART" id="SM00487">
    <property type="entry name" value="DEXDc"/>
    <property type="match status" value="1"/>
</dbReference>
<dbReference type="InterPro" id="IPR036047">
    <property type="entry name" value="F-box-like_dom_sf"/>
</dbReference>
<dbReference type="InterPro" id="IPR014001">
    <property type="entry name" value="Helicase_ATP-bd"/>
</dbReference>
<dbReference type="GO" id="GO:0016787">
    <property type="term" value="F:hydrolase activity"/>
    <property type="evidence" value="ECO:0007669"/>
    <property type="project" value="UniProtKB-KW"/>
</dbReference>
<dbReference type="InterPro" id="IPR049730">
    <property type="entry name" value="SNF2/RAD54-like_C"/>
</dbReference>
<name>A0A0P1AK25_PLAHL</name>
<dbReference type="InterPro" id="IPR000330">
    <property type="entry name" value="SNF2_N"/>
</dbReference>
<dbReference type="Gene3D" id="3.40.50.10810">
    <property type="entry name" value="Tandem AAA-ATPase domain"/>
    <property type="match status" value="1"/>
</dbReference>
<dbReference type="CDD" id="cd18793">
    <property type="entry name" value="SF2_C_SNF"/>
    <property type="match status" value="1"/>
</dbReference>
<dbReference type="OrthoDB" id="448448at2759"/>
<dbReference type="InterPro" id="IPR038718">
    <property type="entry name" value="SNF2-like_sf"/>
</dbReference>
<dbReference type="InterPro" id="IPR001810">
    <property type="entry name" value="F-box_dom"/>
</dbReference>
<feature type="region of interest" description="Disordered" evidence="4">
    <location>
        <begin position="816"/>
        <end position="846"/>
    </location>
</feature>
<evidence type="ECO:0000256" key="2">
    <source>
        <dbReference type="ARBA" id="ARBA00022801"/>
    </source>
</evidence>
<evidence type="ECO:0000256" key="4">
    <source>
        <dbReference type="SAM" id="MobiDB-lite"/>
    </source>
</evidence>
<dbReference type="InterPro" id="IPR013083">
    <property type="entry name" value="Znf_RING/FYVE/PHD"/>
</dbReference>
<dbReference type="SUPFAM" id="SSF81383">
    <property type="entry name" value="F-box domain"/>
    <property type="match status" value="1"/>
</dbReference>
<dbReference type="SUPFAM" id="SSF52540">
    <property type="entry name" value="P-loop containing nucleoside triphosphate hydrolases"/>
    <property type="match status" value="2"/>
</dbReference>
<protein>
    <recommendedName>
        <fullName evidence="10">F-box protein</fullName>
    </recommendedName>
</protein>
<feature type="domain" description="Helicase C-terminal" evidence="7">
    <location>
        <begin position="872"/>
        <end position="1029"/>
    </location>
</feature>
<dbReference type="CDD" id="cd16449">
    <property type="entry name" value="RING-HC"/>
    <property type="match status" value="1"/>
</dbReference>
<reference evidence="9" key="1">
    <citation type="submission" date="2014-09" db="EMBL/GenBank/DDBJ databases">
        <authorList>
            <person name="Sharma Rahul"/>
            <person name="Thines Marco"/>
        </authorList>
    </citation>
    <scope>NUCLEOTIDE SEQUENCE [LARGE SCALE GENOMIC DNA]</scope>
</reference>
<dbReference type="Gene3D" id="3.30.40.10">
    <property type="entry name" value="Zinc/RING finger domain, C3HC4 (zinc finger)"/>
    <property type="match status" value="1"/>
</dbReference>
<dbReference type="Pfam" id="PF00271">
    <property type="entry name" value="Helicase_C"/>
    <property type="match status" value="1"/>
</dbReference>
<dbReference type="GO" id="GO:0005634">
    <property type="term" value="C:nucleus"/>
    <property type="evidence" value="ECO:0007669"/>
    <property type="project" value="TreeGrafter"/>
</dbReference>
<evidence type="ECO:0000259" key="7">
    <source>
        <dbReference type="PROSITE" id="PS51194"/>
    </source>
</evidence>
<dbReference type="PROSITE" id="PS51194">
    <property type="entry name" value="HELICASE_CTER"/>
    <property type="match status" value="1"/>
</dbReference>
<dbReference type="EMBL" id="CCYD01000524">
    <property type="protein sequence ID" value="CEG41169.1"/>
    <property type="molecule type" value="Genomic_DNA"/>
</dbReference>
<dbReference type="STRING" id="4781.A0A0P1AK25"/>
<dbReference type="InterPro" id="IPR050628">
    <property type="entry name" value="SNF2_RAD54_helicase_TF"/>
</dbReference>
<dbReference type="GO" id="GO:0005524">
    <property type="term" value="F:ATP binding"/>
    <property type="evidence" value="ECO:0007669"/>
    <property type="project" value="UniProtKB-KW"/>
</dbReference>
<evidence type="ECO:0000256" key="1">
    <source>
        <dbReference type="ARBA" id="ARBA00022741"/>
    </source>
</evidence>
<feature type="domain" description="F-box" evidence="5">
    <location>
        <begin position="218"/>
        <end position="270"/>
    </location>
</feature>
<dbReference type="AlphaFoldDB" id="A0A0P1AK25"/>
<dbReference type="PROSITE" id="PS50181">
    <property type="entry name" value="FBOX"/>
    <property type="match status" value="1"/>
</dbReference>
<dbReference type="RefSeq" id="XP_024577538.1">
    <property type="nucleotide sequence ID" value="XM_024726908.1"/>
</dbReference>